<accession>A0A1A5YSB4</accession>
<keyword evidence="2" id="KW-1185">Reference proteome</keyword>
<dbReference type="EMBL" id="LYPA01000025">
    <property type="protein sequence ID" value="OBR68512.1"/>
    <property type="molecule type" value="Genomic_DNA"/>
</dbReference>
<comment type="caution">
    <text evidence="1">The sequence shown here is derived from an EMBL/GenBank/DDBJ whole genome shotgun (WGS) entry which is preliminary data.</text>
</comment>
<dbReference type="AlphaFoldDB" id="A0A1A5YSB4"/>
<evidence type="ECO:0000313" key="1">
    <source>
        <dbReference type="EMBL" id="OBR68512.1"/>
    </source>
</evidence>
<proteinExistence type="predicted"/>
<sequence length="87" mass="9853">MTEGVVTMVSNYDEVPTAAHIGLWLQSAHWNAGETKTFFPLCALRTMVKLLLSMYLEVCFEVVSLEAGSFLRTFLTFKSLFLWNVSL</sequence>
<dbReference type="Proteomes" id="UP000092024">
    <property type="component" value="Unassembled WGS sequence"/>
</dbReference>
<reference evidence="1 2" key="1">
    <citation type="submission" date="2016-05" db="EMBL/GenBank/DDBJ databases">
        <title>Paenibacillus oryzae. sp. nov., isolated from the rice root.</title>
        <authorList>
            <person name="Zhang J."/>
            <person name="Zhang X."/>
        </authorList>
    </citation>
    <scope>NUCLEOTIDE SEQUENCE [LARGE SCALE GENOMIC DNA]</scope>
    <source>
        <strain evidence="1 2">1DrF-4</strain>
    </source>
</reference>
<evidence type="ECO:0000313" key="2">
    <source>
        <dbReference type="Proteomes" id="UP000092024"/>
    </source>
</evidence>
<protein>
    <submittedName>
        <fullName evidence="1">Uncharacterized protein</fullName>
    </submittedName>
</protein>
<name>A0A1A5YSB4_9BACL</name>
<organism evidence="1 2">
    <name type="scientific">Paenibacillus oryzae</name>
    <dbReference type="NCBI Taxonomy" id="1844972"/>
    <lineage>
        <taxon>Bacteria</taxon>
        <taxon>Bacillati</taxon>
        <taxon>Bacillota</taxon>
        <taxon>Bacilli</taxon>
        <taxon>Bacillales</taxon>
        <taxon>Paenibacillaceae</taxon>
        <taxon>Paenibacillus</taxon>
    </lineage>
</organism>
<gene>
    <name evidence="1" type="ORF">A7K91_09955</name>
</gene>